<dbReference type="Pfam" id="PF13231">
    <property type="entry name" value="PMT_2"/>
    <property type="match status" value="1"/>
</dbReference>
<accession>A0A532V0W3</accession>
<keyword evidence="5 8" id="KW-0812">Transmembrane</keyword>
<gene>
    <name evidence="10" type="ORF">CEE37_07770</name>
</gene>
<name>A0A532V0W3_UNCL8</name>
<feature type="transmembrane region" description="Helical" evidence="8">
    <location>
        <begin position="84"/>
        <end position="101"/>
    </location>
</feature>
<keyword evidence="3" id="KW-0328">Glycosyltransferase</keyword>
<feature type="transmembrane region" description="Helical" evidence="8">
    <location>
        <begin position="345"/>
        <end position="362"/>
    </location>
</feature>
<dbReference type="GO" id="GO:0005886">
    <property type="term" value="C:plasma membrane"/>
    <property type="evidence" value="ECO:0007669"/>
    <property type="project" value="UniProtKB-SubCell"/>
</dbReference>
<comment type="subcellular location">
    <subcellularLocation>
        <location evidence="1">Cell membrane</location>
        <topology evidence="1">Multi-pass membrane protein</topology>
    </subcellularLocation>
</comment>
<feature type="transmembrane region" description="Helical" evidence="8">
    <location>
        <begin position="278"/>
        <end position="299"/>
    </location>
</feature>
<feature type="transmembrane region" description="Helical" evidence="8">
    <location>
        <begin position="168"/>
        <end position="189"/>
    </location>
</feature>
<dbReference type="PANTHER" id="PTHR33908:SF11">
    <property type="entry name" value="MEMBRANE PROTEIN"/>
    <property type="match status" value="1"/>
</dbReference>
<dbReference type="InterPro" id="IPR050297">
    <property type="entry name" value="LipidA_mod_glycosyltrf_83"/>
</dbReference>
<dbReference type="GO" id="GO:0009103">
    <property type="term" value="P:lipopolysaccharide biosynthetic process"/>
    <property type="evidence" value="ECO:0007669"/>
    <property type="project" value="UniProtKB-ARBA"/>
</dbReference>
<organism evidence="10 11">
    <name type="scientific">candidate division LCP-89 bacterium B3_LCP</name>
    <dbReference type="NCBI Taxonomy" id="2012998"/>
    <lineage>
        <taxon>Bacteria</taxon>
        <taxon>Pseudomonadati</taxon>
        <taxon>Bacteria division LCP-89</taxon>
    </lineage>
</organism>
<dbReference type="InterPro" id="IPR038731">
    <property type="entry name" value="RgtA/B/C-like"/>
</dbReference>
<feature type="transmembrane region" description="Helical" evidence="8">
    <location>
        <begin position="130"/>
        <end position="148"/>
    </location>
</feature>
<evidence type="ECO:0000256" key="7">
    <source>
        <dbReference type="ARBA" id="ARBA00023136"/>
    </source>
</evidence>
<comment type="caution">
    <text evidence="10">The sequence shown here is derived from an EMBL/GenBank/DDBJ whole genome shotgun (WGS) entry which is preliminary data.</text>
</comment>
<feature type="transmembrane region" description="Helical" evidence="8">
    <location>
        <begin position="369"/>
        <end position="387"/>
    </location>
</feature>
<keyword evidence="4" id="KW-0808">Transferase</keyword>
<feature type="transmembrane region" description="Helical" evidence="8">
    <location>
        <begin position="311"/>
        <end position="333"/>
    </location>
</feature>
<evidence type="ECO:0000313" key="11">
    <source>
        <dbReference type="Proteomes" id="UP000319619"/>
    </source>
</evidence>
<feature type="transmembrane region" description="Helical" evidence="8">
    <location>
        <begin position="201"/>
        <end position="220"/>
    </location>
</feature>
<feature type="domain" description="Glycosyltransferase RgtA/B/C/D-like" evidence="9">
    <location>
        <begin position="59"/>
        <end position="216"/>
    </location>
</feature>
<sequence>MSESLHLVLLLIVLLLGGLFLFTDLDRYDYWGDESLTFPKGETFADVLKYSKLVPSQVHPPLYNFLQFTWNKLFPRSDISANRFLYALFGFVSIGLVYLLGKELFSKKIGLAASLLVATSPYFIEYSRMVRYYPLTAMLALLTIYTFVRYQKSGRWVDWSWFTISGVFLIYEDYLGWTVLLVLYLYLFINWKVNKERLIRWLLAALVMFALFSPWVPVLLSQIGRESNPYPELAQQAIEQAPRLAQKGVGLRSMIFNDVMKIGYLGNVFTIGETTYPWRWVVTVPVYLSFLLLFIIALVRSRNPAEKNARFMIFITLFALVILIILSDIYGVFSSRMFQFPTKAMFLLPLFLLLMVKSWDYLQKTSAQLVVGVILIGGNLYGVNNYFSGQQFLNPKFLVPWRQITGDLEKIAQPEDLILNDEEAFIYTPIVGEKKVEKFGLVDALEKVEKTFHERGPMNVFLTIRYRGDEQITMEGLKVLAKLEDRYPLVDKLCYTPTDREAVPYWKRFLGRELKPHLLEVYQFRVEKAYESETEPVME</sequence>
<evidence type="ECO:0000256" key="1">
    <source>
        <dbReference type="ARBA" id="ARBA00004651"/>
    </source>
</evidence>
<evidence type="ECO:0000256" key="3">
    <source>
        <dbReference type="ARBA" id="ARBA00022676"/>
    </source>
</evidence>
<keyword evidence="2" id="KW-1003">Cell membrane</keyword>
<evidence type="ECO:0000259" key="9">
    <source>
        <dbReference type="Pfam" id="PF13231"/>
    </source>
</evidence>
<evidence type="ECO:0000256" key="6">
    <source>
        <dbReference type="ARBA" id="ARBA00022989"/>
    </source>
</evidence>
<dbReference type="EMBL" id="NJBN01000004">
    <property type="protein sequence ID" value="TKJ40850.1"/>
    <property type="molecule type" value="Genomic_DNA"/>
</dbReference>
<keyword evidence="6 8" id="KW-1133">Transmembrane helix</keyword>
<dbReference type="AlphaFoldDB" id="A0A532V0W3"/>
<reference evidence="10 11" key="1">
    <citation type="submission" date="2017-06" db="EMBL/GenBank/DDBJ databases">
        <title>Novel microbial phyla capable of carbon fixation and sulfur reduction in deep-sea sediments.</title>
        <authorList>
            <person name="Huang J."/>
            <person name="Baker B."/>
            <person name="Wang Y."/>
        </authorList>
    </citation>
    <scope>NUCLEOTIDE SEQUENCE [LARGE SCALE GENOMIC DNA]</scope>
    <source>
        <strain evidence="10">B3_LCP</strain>
    </source>
</reference>
<evidence type="ECO:0000256" key="2">
    <source>
        <dbReference type="ARBA" id="ARBA00022475"/>
    </source>
</evidence>
<evidence type="ECO:0000256" key="4">
    <source>
        <dbReference type="ARBA" id="ARBA00022679"/>
    </source>
</evidence>
<evidence type="ECO:0000256" key="8">
    <source>
        <dbReference type="SAM" id="Phobius"/>
    </source>
</evidence>
<protein>
    <recommendedName>
        <fullName evidence="9">Glycosyltransferase RgtA/B/C/D-like domain-containing protein</fullName>
    </recommendedName>
</protein>
<dbReference type="GO" id="GO:0016763">
    <property type="term" value="F:pentosyltransferase activity"/>
    <property type="evidence" value="ECO:0007669"/>
    <property type="project" value="TreeGrafter"/>
</dbReference>
<keyword evidence="7 8" id="KW-0472">Membrane</keyword>
<evidence type="ECO:0000256" key="5">
    <source>
        <dbReference type="ARBA" id="ARBA00022692"/>
    </source>
</evidence>
<proteinExistence type="predicted"/>
<dbReference type="PANTHER" id="PTHR33908">
    <property type="entry name" value="MANNOSYLTRANSFERASE YKCB-RELATED"/>
    <property type="match status" value="1"/>
</dbReference>
<dbReference type="Proteomes" id="UP000319619">
    <property type="component" value="Unassembled WGS sequence"/>
</dbReference>
<evidence type="ECO:0000313" key="10">
    <source>
        <dbReference type="EMBL" id="TKJ40850.1"/>
    </source>
</evidence>